<organism evidence="1 2">
    <name type="scientific">Tritonibacter mobilis F1926</name>
    <dbReference type="NCBI Taxonomy" id="1265309"/>
    <lineage>
        <taxon>Bacteria</taxon>
        <taxon>Pseudomonadati</taxon>
        <taxon>Pseudomonadota</taxon>
        <taxon>Alphaproteobacteria</taxon>
        <taxon>Rhodobacterales</taxon>
        <taxon>Paracoccaceae</taxon>
        <taxon>Tritonibacter</taxon>
    </lineage>
</organism>
<geneLocation type="plasmid" evidence="1 2">
    <name>unnamed1</name>
</geneLocation>
<dbReference type="Proteomes" id="UP000013243">
    <property type="component" value="Plasmid unnamed1"/>
</dbReference>
<dbReference type="OrthoDB" id="7869618at2"/>
<dbReference type="AlphaFoldDB" id="A0A1B1A8Q5"/>
<dbReference type="GeneID" id="28252071"/>
<proteinExistence type="predicted"/>
<dbReference type="RefSeq" id="WP_005607317.1">
    <property type="nucleotide sequence ID" value="NZ_CP015231.1"/>
</dbReference>
<gene>
    <name evidence="1" type="ORF">K529_019515</name>
</gene>
<evidence type="ECO:0000313" key="1">
    <source>
        <dbReference type="EMBL" id="ANP42954.1"/>
    </source>
</evidence>
<sequence>MVQYGDSGWEVKAALRKAVRDTERDRFVAEAGTTPSHALDEIAFAPQVQRRKVVSLMKVTRDAGLDQEQLKTLTTMAKALMQCGLGLGAMGSVAEAVLSPHQTHSTDLLDFFTPDYGQRDRE</sequence>
<reference evidence="1 2" key="1">
    <citation type="journal article" date="2016" name="ISME J.">
        <title>Global occurrence and heterogeneity of the Roseobacter-clade species Ruegeria mobilis.</title>
        <authorList>
            <person name="Sonnenschein E."/>
            <person name="Gram L."/>
        </authorList>
    </citation>
    <scope>NUCLEOTIDE SEQUENCE [LARGE SCALE GENOMIC DNA]</scope>
    <source>
        <strain evidence="1 2">F1926</strain>
        <plasmid evidence="1 2">unnamed1</plasmid>
    </source>
</reference>
<dbReference type="EMBL" id="CP015231">
    <property type="protein sequence ID" value="ANP42954.1"/>
    <property type="molecule type" value="Genomic_DNA"/>
</dbReference>
<name>A0A1B1A8Q5_9RHOB</name>
<protein>
    <submittedName>
        <fullName evidence="1">Uncharacterized protein</fullName>
    </submittedName>
</protein>
<accession>A0A1B1A8Q5</accession>
<evidence type="ECO:0000313" key="2">
    <source>
        <dbReference type="Proteomes" id="UP000013243"/>
    </source>
</evidence>
<keyword evidence="1" id="KW-0614">Plasmid</keyword>
<dbReference type="KEGG" id="rmb:K529_019515"/>